<dbReference type="Gene3D" id="2.30.110.10">
    <property type="entry name" value="Electron Transport, Fmn-binding Protein, Chain A"/>
    <property type="match status" value="1"/>
</dbReference>
<evidence type="ECO:0000259" key="1">
    <source>
        <dbReference type="Pfam" id="PF01243"/>
    </source>
</evidence>
<dbReference type="RefSeq" id="WP_326021594.1">
    <property type="nucleotide sequence ID" value="NZ_JAOZYC010000160.1"/>
</dbReference>
<organism evidence="2 3">
    <name type="scientific">Streptomyces endophyticus</name>
    <dbReference type="NCBI Taxonomy" id="714166"/>
    <lineage>
        <taxon>Bacteria</taxon>
        <taxon>Bacillati</taxon>
        <taxon>Actinomycetota</taxon>
        <taxon>Actinomycetes</taxon>
        <taxon>Kitasatosporales</taxon>
        <taxon>Streptomycetaceae</taxon>
        <taxon>Streptomyces</taxon>
    </lineage>
</organism>
<dbReference type="Pfam" id="PF01243">
    <property type="entry name" value="PNPOx_N"/>
    <property type="match status" value="1"/>
</dbReference>
<proteinExistence type="predicted"/>
<dbReference type="SUPFAM" id="SSF50475">
    <property type="entry name" value="FMN-binding split barrel"/>
    <property type="match status" value="1"/>
</dbReference>
<dbReference type="EMBL" id="JAOZYC010000160">
    <property type="protein sequence ID" value="MEB8342223.1"/>
    <property type="molecule type" value="Genomic_DNA"/>
</dbReference>
<evidence type="ECO:0000313" key="3">
    <source>
        <dbReference type="Proteomes" id="UP001354931"/>
    </source>
</evidence>
<sequence length="155" mass="17003">MPHTAPARSAKQRKQDTLDRLAREVDAWVATAGPEGGAPYLMPLSFLWRDECLYVSTRATNPVARNLVASGQVHLGIGPTRDVVHIAGRCEALPDAEVSDEFADAFAAAAGFDPRAADGPYVYFRIRPVRIQAWREANELAGRDLMRDGVWLDAD</sequence>
<keyword evidence="3" id="KW-1185">Reference proteome</keyword>
<feature type="domain" description="Pyridoxamine 5'-phosphate oxidase N-terminal" evidence="1">
    <location>
        <begin position="27"/>
        <end position="134"/>
    </location>
</feature>
<dbReference type="InterPro" id="IPR012349">
    <property type="entry name" value="Split_barrel_FMN-bd"/>
</dbReference>
<dbReference type="InterPro" id="IPR011576">
    <property type="entry name" value="Pyridox_Oxase_N"/>
</dbReference>
<evidence type="ECO:0000313" key="2">
    <source>
        <dbReference type="EMBL" id="MEB8342223.1"/>
    </source>
</evidence>
<protein>
    <submittedName>
        <fullName evidence="2">Pyridoxamine 5'-phosphate oxidase family protein</fullName>
    </submittedName>
</protein>
<gene>
    <name evidence="2" type="ORF">OKJ99_32490</name>
</gene>
<accession>A0ABU6FFI4</accession>
<name>A0ABU6FFI4_9ACTN</name>
<comment type="caution">
    <text evidence="2">The sequence shown here is derived from an EMBL/GenBank/DDBJ whole genome shotgun (WGS) entry which is preliminary data.</text>
</comment>
<reference evidence="2 3" key="1">
    <citation type="submission" date="2022-10" db="EMBL/GenBank/DDBJ databases">
        <authorList>
            <person name="Xie J."/>
            <person name="Shen N."/>
        </authorList>
    </citation>
    <scope>NUCLEOTIDE SEQUENCE [LARGE SCALE GENOMIC DNA]</scope>
    <source>
        <strain evidence="2 3">YIM65594</strain>
    </source>
</reference>
<dbReference type="Proteomes" id="UP001354931">
    <property type="component" value="Unassembled WGS sequence"/>
</dbReference>